<protein>
    <submittedName>
        <fullName evidence="1">Uncharacterized protein</fullName>
    </submittedName>
</protein>
<reference evidence="1 2" key="2">
    <citation type="journal article" date="2022" name="Mol. Ecol. Resour.">
        <title>The genomes of chicory, endive, great burdock and yacon provide insights into Asteraceae paleo-polyploidization history and plant inulin production.</title>
        <authorList>
            <person name="Fan W."/>
            <person name="Wang S."/>
            <person name="Wang H."/>
            <person name="Wang A."/>
            <person name="Jiang F."/>
            <person name="Liu H."/>
            <person name="Zhao H."/>
            <person name="Xu D."/>
            <person name="Zhang Y."/>
        </authorList>
    </citation>
    <scope>NUCLEOTIDE SEQUENCE [LARGE SCALE GENOMIC DNA]</scope>
    <source>
        <strain evidence="2">cv. Niubang</strain>
    </source>
</reference>
<evidence type="ECO:0000313" key="1">
    <source>
        <dbReference type="EMBL" id="KAI3678013.1"/>
    </source>
</evidence>
<evidence type="ECO:0000313" key="2">
    <source>
        <dbReference type="Proteomes" id="UP001055879"/>
    </source>
</evidence>
<dbReference type="EMBL" id="CM042060">
    <property type="protein sequence ID" value="KAI3678013.1"/>
    <property type="molecule type" value="Genomic_DNA"/>
</dbReference>
<sequence>MKAREKERKDIKTMSFADVVRNGKMNEEVKHNRTVEQEGRKDESSEKEGGDEELGRNPLEAQSERQNPVIGKQPGVLGSNEECEELVRMGDTIIEAGSKEEMYGPEGMVVALDDKKIKKRKLGRKEPEIKKLGWKEITRLGWRNLGRVLILEW</sequence>
<proteinExistence type="predicted"/>
<reference evidence="2" key="1">
    <citation type="journal article" date="2022" name="Mol. Ecol. Resour.">
        <title>The genomes of chicory, endive, great burdock and yacon provide insights into Asteraceae palaeo-polyploidization history and plant inulin production.</title>
        <authorList>
            <person name="Fan W."/>
            <person name="Wang S."/>
            <person name="Wang H."/>
            <person name="Wang A."/>
            <person name="Jiang F."/>
            <person name="Liu H."/>
            <person name="Zhao H."/>
            <person name="Xu D."/>
            <person name="Zhang Y."/>
        </authorList>
    </citation>
    <scope>NUCLEOTIDE SEQUENCE [LARGE SCALE GENOMIC DNA]</scope>
    <source>
        <strain evidence="2">cv. Niubang</strain>
    </source>
</reference>
<gene>
    <name evidence="1" type="ORF">L6452_37292</name>
</gene>
<dbReference type="Proteomes" id="UP001055879">
    <property type="component" value="Linkage Group LG14"/>
</dbReference>
<accession>A0ACB8Y434</accession>
<comment type="caution">
    <text evidence="1">The sequence shown here is derived from an EMBL/GenBank/DDBJ whole genome shotgun (WGS) entry which is preliminary data.</text>
</comment>
<keyword evidence="2" id="KW-1185">Reference proteome</keyword>
<name>A0ACB8Y434_ARCLA</name>
<organism evidence="1 2">
    <name type="scientific">Arctium lappa</name>
    <name type="common">Greater burdock</name>
    <name type="synonym">Lappa major</name>
    <dbReference type="NCBI Taxonomy" id="4217"/>
    <lineage>
        <taxon>Eukaryota</taxon>
        <taxon>Viridiplantae</taxon>
        <taxon>Streptophyta</taxon>
        <taxon>Embryophyta</taxon>
        <taxon>Tracheophyta</taxon>
        <taxon>Spermatophyta</taxon>
        <taxon>Magnoliopsida</taxon>
        <taxon>eudicotyledons</taxon>
        <taxon>Gunneridae</taxon>
        <taxon>Pentapetalae</taxon>
        <taxon>asterids</taxon>
        <taxon>campanulids</taxon>
        <taxon>Asterales</taxon>
        <taxon>Asteraceae</taxon>
        <taxon>Carduoideae</taxon>
        <taxon>Cardueae</taxon>
        <taxon>Arctiinae</taxon>
        <taxon>Arctium</taxon>
    </lineage>
</organism>